<dbReference type="FunFam" id="3.20.20.150:FF:000008">
    <property type="entry name" value="Protein arginine N-methyltransferase 5"/>
    <property type="match status" value="1"/>
</dbReference>
<dbReference type="PROSITE" id="PS51678">
    <property type="entry name" value="SAM_MT_PRMT"/>
    <property type="match status" value="1"/>
</dbReference>
<dbReference type="FunFam" id="2.70.160.11:FF:000003">
    <property type="entry name" value="Protein arginine N-methyltransferase 5"/>
    <property type="match status" value="1"/>
</dbReference>
<protein>
    <recommendedName>
        <fullName evidence="8">Protein arginine N-methyltransferase</fullName>
    </recommendedName>
</protein>
<dbReference type="PIRSF" id="PIRSF015894">
    <property type="entry name" value="Skb1_MeTrfase"/>
    <property type="match status" value="1"/>
</dbReference>
<evidence type="ECO:0000256" key="4">
    <source>
        <dbReference type="ARBA" id="ARBA00022853"/>
    </source>
</evidence>
<dbReference type="FunFam" id="3.40.50.150:FF:000029">
    <property type="entry name" value="Protein arginine N-methyltransferase 5"/>
    <property type="match status" value="1"/>
</dbReference>
<evidence type="ECO:0000256" key="2">
    <source>
        <dbReference type="ARBA" id="ARBA00022679"/>
    </source>
</evidence>
<evidence type="ECO:0000256" key="5">
    <source>
        <dbReference type="ARBA" id="ARBA00023015"/>
    </source>
</evidence>
<dbReference type="InterPro" id="IPR029063">
    <property type="entry name" value="SAM-dependent_MTases_sf"/>
</dbReference>
<dbReference type="Gene3D" id="3.20.20.150">
    <property type="entry name" value="Divalent-metal-dependent TIM barrel enzymes"/>
    <property type="match status" value="1"/>
</dbReference>
<dbReference type="GO" id="GO:0005737">
    <property type="term" value="C:cytoplasm"/>
    <property type="evidence" value="ECO:0007669"/>
    <property type="project" value="UniProtKB-ARBA"/>
</dbReference>
<dbReference type="GO" id="GO:0035243">
    <property type="term" value="F:protein-arginine omega-N symmetric methyltransferase activity"/>
    <property type="evidence" value="ECO:0007669"/>
    <property type="project" value="UniProtKB-EC"/>
</dbReference>
<evidence type="ECO:0000313" key="16">
    <source>
        <dbReference type="Proteomes" id="UP001519460"/>
    </source>
</evidence>
<evidence type="ECO:0000256" key="1">
    <source>
        <dbReference type="ARBA" id="ARBA00022603"/>
    </source>
</evidence>
<reference evidence="15 16" key="1">
    <citation type="journal article" date="2023" name="Sci. Data">
        <title>Genome assembly of the Korean intertidal mud-creeper Batillaria attramentaria.</title>
        <authorList>
            <person name="Patra A.K."/>
            <person name="Ho P.T."/>
            <person name="Jun S."/>
            <person name="Lee S.J."/>
            <person name="Kim Y."/>
            <person name="Won Y.J."/>
        </authorList>
    </citation>
    <scope>NUCLEOTIDE SEQUENCE [LARGE SCALE GENOMIC DNA]</scope>
    <source>
        <strain evidence="15">Wonlab-2016</strain>
    </source>
</reference>
<feature type="binding site" evidence="10">
    <location>
        <begin position="409"/>
        <end position="410"/>
    </location>
    <ligand>
        <name>S-adenosyl-L-methionine</name>
        <dbReference type="ChEBI" id="CHEBI:59789"/>
    </ligand>
</feature>
<comment type="catalytic activity">
    <reaction evidence="7">
        <text>L-arginyl-[protein] + 2 S-adenosyl-L-methionine = N(omega),N(omega)'-dimethyl-L-arginyl-[protein] + 2 S-adenosyl-L-homocysteine + 2 H(+)</text>
        <dbReference type="Rhea" id="RHEA:48108"/>
        <dbReference type="Rhea" id="RHEA-COMP:10532"/>
        <dbReference type="Rhea" id="RHEA-COMP:11992"/>
        <dbReference type="ChEBI" id="CHEBI:15378"/>
        <dbReference type="ChEBI" id="CHEBI:29965"/>
        <dbReference type="ChEBI" id="CHEBI:57856"/>
        <dbReference type="ChEBI" id="CHEBI:59789"/>
        <dbReference type="ChEBI" id="CHEBI:88221"/>
        <dbReference type="EC" id="2.1.1.320"/>
    </reaction>
</comment>
<feature type="active site" description="Proton donor/acceptor" evidence="9">
    <location>
        <position position="425"/>
    </location>
</feature>
<evidence type="ECO:0000259" key="12">
    <source>
        <dbReference type="Pfam" id="PF05185"/>
    </source>
</evidence>
<dbReference type="Proteomes" id="UP001519460">
    <property type="component" value="Unassembled WGS sequence"/>
</dbReference>
<dbReference type="Gene3D" id="3.40.50.150">
    <property type="entry name" value="Vaccinia Virus protein VP39"/>
    <property type="match status" value="1"/>
</dbReference>
<dbReference type="SUPFAM" id="SSF53335">
    <property type="entry name" value="S-adenosyl-L-methionine-dependent methyltransferases"/>
    <property type="match status" value="1"/>
</dbReference>
<keyword evidence="6" id="KW-0804">Transcription</keyword>
<keyword evidence="4" id="KW-0156">Chromatin regulator</keyword>
<evidence type="ECO:0000256" key="11">
    <source>
        <dbReference type="PIRSR" id="PIRSR015894-3"/>
    </source>
</evidence>
<evidence type="ECO:0000259" key="14">
    <source>
        <dbReference type="Pfam" id="PF17286"/>
    </source>
</evidence>
<keyword evidence="5" id="KW-0805">Transcription regulation</keyword>
<dbReference type="InterPro" id="IPR035247">
    <property type="entry name" value="PRMT5_TIM"/>
</dbReference>
<dbReference type="AlphaFoldDB" id="A0ABD0LG01"/>
<dbReference type="PANTHER" id="PTHR10738:SF0">
    <property type="entry name" value="PROTEIN ARGININE N-METHYLTRANSFERASE 5"/>
    <property type="match status" value="1"/>
</dbReference>
<evidence type="ECO:0000259" key="13">
    <source>
        <dbReference type="Pfam" id="PF17285"/>
    </source>
</evidence>
<evidence type="ECO:0000256" key="7">
    <source>
        <dbReference type="ARBA" id="ARBA00048612"/>
    </source>
</evidence>
<dbReference type="GO" id="GO:0005634">
    <property type="term" value="C:nucleus"/>
    <property type="evidence" value="ECO:0007669"/>
    <property type="project" value="UniProtKB-ARBA"/>
</dbReference>
<dbReference type="InterPro" id="IPR035075">
    <property type="entry name" value="PRMT5"/>
</dbReference>
<keyword evidence="3 8" id="KW-0949">S-adenosyl-L-methionine</keyword>
<dbReference type="InterPro" id="IPR025799">
    <property type="entry name" value="Arg_MeTrfase"/>
</dbReference>
<accession>A0ABD0LG01</accession>
<evidence type="ECO:0000256" key="9">
    <source>
        <dbReference type="PIRSR" id="PIRSR015894-1"/>
    </source>
</evidence>
<feature type="active site" description="Proton donor/acceptor" evidence="9">
    <location>
        <position position="434"/>
    </location>
</feature>
<keyword evidence="2 8" id="KW-0808">Transferase</keyword>
<feature type="binding site" evidence="10">
    <location>
        <begin position="322"/>
        <end position="323"/>
    </location>
    <ligand>
        <name>S-adenosyl-L-methionine</name>
        <dbReference type="ChEBI" id="CHEBI:59789"/>
    </ligand>
</feature>
<name>A0ABD0LG01_9CAEN</name>
<gene>
    <name evidence="15" type="ORF">BaRGS_00010709</name>
</gene>
<dbReference type="InterPro" id="IPR007857">
    <property type="entry name" value="Arg_MeTrfase_PRMT5"/>
</dbReference>
<dbReference type="Pfam" id="PF17285">
    <property type="entry name" value="PRMT5_TIM"/>
    <property type="match status" value="1"/>
</dbReference>
<feature type="binding site" evidence="10">
    <location>
        <position position="313"/>
    </location>
    <ligand>
        <name>S-adenosyl-L-methionine</name>
        <dbReference type="ChEBI" id="CHEBI:59789"/>
    </ligand>
</feature>
<feature type="site" description="Critical for specifying symmetric addition of methyl groups" evidence="11">
    <location>
        <position position="316"/>
    </location>
</feature>
<dbReference type="GO" id="GO:0044020">
    <property type="term" value="F:histone H4R3 methyltransferase activity"/>
    <property type="evidence" value="ECO:0007669"/>
    <property type="project" value="UniProtKB-ARBA"/>
</dbReference>
<dbReference type="PANTHER" id="PTHR10738">
    <property type="entry name" value="PROTEIN ARGININE N-METHYLTRANSFERASE 5"/>
    <property type="match status" value="1"/>
</dbReference>
<feature type="domain" description="PRMT5 arginine-N-methyltransferase" evidence="12">
    <location>
        <begin position="287"/>
        <end position="454"/>
    </location>
</feature>
<feature type="binding site" evidence="10">
    <location>
        <position position="382"/>
    </location>
    <ligand>
        <name>S-adenosyl-L-methionine</name>
        <dbReference type="ChEBI" id="CHEBI:59789"/>
    </ligand>
</feature>
<dbReference type="Pfam" id="PF05185">
    <property type="entry name" value="PRMT5"/>
    <property type="match status" value="1"/>
</dbReference>
<proteinExistence type="inferred from homology"/>
<feature type="domain" description="PRMT5 TIM barrel" evidence="13">
    <location>
        <begin position="28"/>
        <end position="278"/>
    </location>
</feature>
<organism evidence="15 16">
    <name type="scientific">Batillaria attramentaria</name>
    <dbReference type="NCBI Taxonomy" id="370345"/>
    <lineage>
        <taxon>Eukaryota</taxon>
        <taxon>Metazoa</taxon>
        <taxon>Spiralia</taxon>
        <taxon>Lophotrochozoa</taxon>
        <taxon>Mollusca</taxon>
        <taxon>Gastropoda</taxon>
        <taxon>Caenogastropoda</taxon>
        <taxon>Sorbeoconcha</taxon>
        <taxon>Cerithioidea</taxon>
        <taxon>Batillariidae</taxon>
        <taxon>Batillaria</taxon>
    </lineage>
</organism>
<evidence type="ECO:0000313" key="15">
    <source>
        <dbReference type="EMBL" id="KAK7498121.1"/>
    </source>
</evidence>
<dbReference type="InterPro" id="IPR035248">
    <property type="entry name" value="PRMT5_C"/>
</dbReference>
<feature type="domain" description="PRMT5 oligomerisation" evidence="14">
    <location>
        <begin position="457"/>
        <end position="625"/>
    </location>
</feature>
<dbReference type="Pfam" id="PF17286">
    <property type="entry name" value="PRMT5_C"/>
    <property type="match status" value="1"/>
</dbReference>
<evidence type="ECO:0000256" key="8">
    <source>
        <dbReference type="PIRNR" id="PIRNR015894"/>
    </source>
</evidence>
<evidence type="ECO:0000256" key="6">
    <source>
        <dbReference type="ARBA" id="ARBA00023163"/>
    </source>
</evidence>
<evidence type="ECO:0000256" key="10">
    <source>
        <dbReference type="PIRSR" id="PIRSR015894-2"/>
    </source>
</evidence>
<evidence type="ECO:0000256" key="3">
    <source>
        <dbReference type="ARBA" id="ARBA00022691"/>
    </source>
</evidence>
<dbReference type="EMBL" id="JACVVK020000053">
    <property type="protein sequence ID" value="KAK7498121.1"/>
    <property type="molecule type" value="Genomic_DNA"/>
</dbReference>
<dbReference type="Gene3D" id="2.70.160.11">
    <property type="entry name" value="Hnrnp arginine n-methyltransferase1"/>
    <property type="match status" value="1"/>
</dbReference>
<dbReference type="GO" id="GO:0032259">
    <property type="term" value="P:methylation"/>
    <property type="evidence" value="ECO:0007669"/>
    <property type="project" value="UniProtKB-KW"/>
</dbReference>
<keyword evidence="1 8" id="KW-0489">Methyltransferase</keyword>
<keyword evidence="16" id="KW-1185">Reference proteome</keyword>
<comment type="caution">
    <text evidence="15">The sequence shown here is derived from an EMBL/GenBank/DDBJ whole genome shotgun (WGS) entry which is preliminary data.</text>
</comment>
<comment type="similarity">
    <text evidence="8">Belongs to the class I-like SAM-binding methyltransferase superfamily.</text>
</comment>
<sequence length="627" mass="71603">MPSRMSCGRDLHCVPDINSSLESACKSGFDFACMPVVNPRLKREFVEGPAKNRPGPLTRSDLCLPSSDWNNLVVGKLSPWIQVDSPHYHIRKNSEMALKQELNFAAHLGLPAVIVPLRSSQSINLARCLNEHILSSYCPQQFWVHVPLVSAKDQADSVFEGEDEDMEGKEIEDTWSWWNTFRSLCDSSKKLDVLLEVTADLPGEEAIQRWLAEPVRVVLVSTRLFLTNKRGYPVLSKAHQTFLKRFFKLDVQVVLTGADRHPDKGIRCYHQYLDHLWQTQEPQDPVTEFSKGFEDYLQCPLQPLMDNLESHTYEIFEKDPVKYSEYQQAIYRALLDKVPEEEKDTKELVLMVVGAGRGPLVRAAISAIKQTGRKVKKIYAVEKNPNAVVTLENMRDEMWGSMVEVVSCDMRVWDAPQKADILISELLGSFGDNELSPECLDGAQRFLKDDGISIPSEYTSYMAPLQSAKLYSEFRVNKDKDKGPDSSFEMPYVVRLHNCQILDEPQKVFTFHHPKRDAVIDNSRHKSLEFVVKDDCVIHALAGYFDTVLYKDVTLSIVPSTHSPGMFSWFPILFPLKTPTFVTRGTKVVIEIWRCVTEKNVWYEWTMVRPQTLPIHNPKGRSYTIGL</sequence>